<evidence type="ECO:0000313" key="4">
    <source>
        <dbReference type="EMBL" id="MEM5498648.1"/>
    </source>
</evidence>
<gene>
    <name evidence="4" type="ORF">WNY77_14665</name>
</gene>
<comment type="caution">
    <text evidence="4">The sequence shown here is derived from an EMBL/GenBank/DDBJ whole genome shotgun (WGS) entry which is preliminary data.</text>
</comment>
<evidence type="ECO:0000313" key="5">
    <source>
        <dbReference type="Proteomes" id="UP001461163"/>
    </source>
</evidence>
<dbReference type="RefSeq" id="WP_342882149.1">
    <property type="nucleotide sequence ID" value="NZ_JBBMQS010000008.1"/>
</dbReference>
<evidence type="ECO:0000256" key="1">
    <source>
        <dbReference type="ARBA" id="ARBA00006484"/>
    </source>
</evidence>
<dbReference type="Pfam" id="PF00106">
    <property type="entry name" value="adh_short"/>
    <property type="match status" value="1"/>
</dbReference>
<dbReference type="Proteomes" id="UP001461163">
    <property type="component" value="Unassembled WGS sequence"/>
</dbReference>
<evidence type="ECO:0000256" key="3">
    <source>
        <dbReference type="RuleBase" id="RU000363"/>
    </source>
</evidence>
<dbReference type="NCBIfam" id="NF006120">
    <property type="entry name" value="PRK08264.1-6"/>
    <property type="match status" value="1"/>
</dbReference>
<dbReference type="PRINTS" id="PR00081">
    <property type="entry name" value="GDHRDH"/>
</dbReference>
<dbReference type="Gene3D" id="3.40.50.720">
    <property type="entry name" value="NAD(P)-binding Rossmann-like Domain"/>
    <property type="match status" value="1"/>
</dbReference>
<protein>
    <submittedName>
        <fullName evidence="4">SDR family oxidoreductase</fullName>
    </submittedName>
</protein>
<dbReference type="PANTHER" id="PTHR43669">
    <property type="entry name" value="5-KETO-D-GLUCONATE 5-REDUCTASE"/>
    <property type="match status" value="1"/>
</dbReference>
<dbReference type="PANTHER" id="PTHR43669:SF3">
    <property type="entry name" value="ALCOHOL DEHYDROGENASE, PUTATIVE (AFU_ORTHOLOGUE AFUA_3G03445)-RELATED"/>
    <property type="match status" value="1"/>
</dbReference>
<keyword evidence="5" id="KW-1185">Reference proteome</keyword>
<accession>A0ABU9SYS7</accession>
<dbReference type="InterPro" id="IPR036291">
    <property type="entry name" value="NAD(P)-bd_dom_sf"/>
</dbReference>
<comment type="similarity">
    <text evidence="1 3">Belongs to the short-chain dehydrogenases/reductases (SDR) family.</text>
</comment>
<reference evidence="4 5" key="1">
    <citation type="submission" date="2024-03" db="EMBL/GenBank/DDBJ databases">
        <title>Community enrichment and isolation of bacterial strains for fucoidan degradation.</title>
        <authorList>
            <person name="Sichert A."/>
        </authorList>
    </citation>
    <scope>NUCLEOTIDE SEQUENCE [LARGE SCALE GENOMIC DNA]</scope>
    <source>
        <strain evidence="4 5">AS12</strain>
    </source>
</reference>
<name>A0ABU9SYS7_9ALTE</name>
<proteinExistence type="inferred from homology"/>
<sequence length="244" mass="25677">MTNSVQGKVALVTGANRGIGKAIVDSLIENGATKVYLAVRNPESTKEIEAQYGDKVVTLTADVIDTASIQRLATQASDVDILVNNAGIMHVTSPLAENAEESLMEQINVNVFGLMRVANAFAETLERNKGVLVQLNSIASIKAFGDIATYCASKAAAYSITQGLKDKWADKGIRVLSVHPGPIGTEMGDSAGFEGAPDATVVAEAIVTALESGDFHSFPDPVAKQLETAYQSYSDAIITSDLSL</sequence>
<dbReference type="PRINTS" id="PR00080">
    <property type="entry name" value="SDRFAMILY"/>
</dbReference>
<keyword evidence="2" id="KW-0560">Oxidoreductase</keyword>
<organism evidence="4 5">
    <name type="scientific">Paraglaciecola mesophila</name>
    <dbReference type="NCBI Taxonomy" id="197222"/>
    <lineage>
        <taxon>Bacteria</taxon>
        <taxon>Pseudomonadati</taxon>
        <taxon>Pseudomonadota</taxon>
        <taxon>Gammaproteobacteria</taxon>
        <taxon>Alteromonadales</taxon>
        <taxon>Alteromonadaceae</taxon>
        <taxon>Paraglaciecola</taxon>
    </lineage>
</organism>
<dbReference type="SUPFAM" id="SSF51735">
    <property type="entry name" value="NAD(P)-binding Rossmann-fold domains"/>
    <property type="match status" value="1"/>
</dbReference>
<dbReference type="InterPro" id="IPR002347">
    <property type="entry name" value="SDR_fam"/>
</dbReference>
<evidence type="ECO:0000256" key="2">
    <source>
        <dbReference type="ARBA" id="ARBA00023002"/>
    </source>
</evidence>
<dbReference type="EMBL" id="JBBMQS010000008">
    <property type="protein sequence ID" value="MEM5498648.1"/>
    <property type="molecule type" value="Genomic_DNA"/>
</dbReference>